<dbReference type="NCBIfam" id="TIGR01382">
    <property type="entry name" value="PfpI"/>
    <property type="match status" value="1"/>
</dbReference>
<keyword evidence="3" id="KW-0808">Transferase</keyword>
<reference evidence="3 4" key="1">
    <citation type="submission" date="2019-10" db="EMBL/GenBank/DDBJ databases">
        <title>Dictyobacter vulcani sp. nov., within the class Ktedonobacteria, isolated from soil of volcanic Mt. Zao.</title>
        <authorList>
            <person name="Zheng Y."/>
            <person name="Wang C.M."/>
            <person name="Sakai Y."/>
            <person name="Abe K."/>
            <person name="Yokota A."/>
            <person name="Yabe S."/>
        </authorList>
    </citation>
    <scope>NUCLEOTIDE SEQUENCE [LARGE SCALE GENOMIC DNA]</scope>
    <source>
        <strain evidence="3 4">W12</strain>
    </source>
</reference>
<name>A0A5J4KM50_9CHLR</name>
<dbReference type="SUPFAM" id="SSF52317">
    <property type="entry name" value="Class I glutamine amidotransferase-like"/>
    <property type="match status" value="1"/>
</dbReference>
<dbReference type="Pfam" id="PF01965">
    <property type="entry name" value="DJ-1_PfpI"/>
    <property type="match status" value="1"/>
</dbReference>
<dbReference type="GO" id="GO:0016740">
    <property type="term" value="F:transferase activity"/>
    <property type="evidence" value="ECO:0007669"/>
    <property type="project" value="UniProtKB-KW"/>
</dbReference>
<dbReference type="PANTHER" id="PTHR42733:SF12">
    <property type="entry name" value="PROTEINASE"/>
    <property type="match status" value="1"/>
</dbReference>
<comment type="caution">
    <text evidence="3">The sequence shown here is derived from an EMBL/GenBank/DDBJ whole genome shotgun (WGS) entry which is preliminary data.</text>
</comment>
<keyword evidence="3" id="KW-0315">Glutamine amidotransferase</keyword>
<evidence type="ECO:0000313" key="4">
    <source>
        <dbReference type="Proteomes" id="UP000326912"/>
    </source>
</evidence>
<dbReference type="Proteomes" id="UP000326912">
    <property type="component" value="Unassembled WGS sequence"/>
</dbReference>
<dbReference type="RefSeq" id="WP_151755281.1">
    <property type="nucleotide sequence ID" value="NZ_BKZW01000001.1"/>
</dbReference>
<evidence type="ECO:0000259" key="2">
    <source>
        <dbReference type="Pfam" id="PF01965"/>
    </source>
</evidence>
<keyword evidence="4" id="KW-1185">Reference proteome</keyword>
<dbReference type="InterPro" id="IPR002818">
    <property type="entry name" value="DJ-1/PfpI"/>
</dbReference>
<dbReference type="Gene3D" id="3.40.50.880">
    <property type="match status" value="1"/>
</dbReference>
<dbReference type="CDD" id="cd03134">
    <property type="entry name" value="GATase1_PfpI_like"/>
    <property type="match status" value="1"/>
</dbReference>
<dbReference type="InterPro" id="IPR029062">
    <property type="entry name" value="Class_I_gatase-like"/>
</dbReference>
<proteinExistence type="inferred from homology"/>
<accession>A0A5J4KM50</accession>
<dbReference type="EMBL" id="BKZW01000001">
    <property type="protein sequence ID" value="GER87259.1"/>
    <property type="molecule type" value="Genomic_DNA"/>
</dbReference>
<dbReference type="InterPro" id="IPR006286">
    <property type="entry name" value="C56_PfpI-like"/>
</dbReference>
<dbReference type="PANTHER" id="PTHR42733">
    <property type="entry name" value="DJ-1 PROTEIN"/>
    <property type="match status" value="1"/>
</dbReference>
<sequence length="204" mass="22022">MQTSGKKLDGLRVAILVSDDFEQAEMTEPRKALDQAGATTKIIAPKAGQVQGVNHDEKADSFPVDMTLDQANPSDFDAVLLPGGAINADTIRMEPKARDFVQQIDKSGRPMAVICHAPWLLISSGCAKGRTLTSYYTIQDDIRNAGANWVDKEVVRDRNLVTSRSPQDLPAFNAAIVSLFAEYKEKGAISASSSTQSPQDIISA</sequence>
<feature type="domain" description="DJ-1/PfpI" evidence="2">
    <location>
        <begin position="12"/>
        <end position="178"/>
    </location>
</feature>
<protein>
    <submittedName>
        <fullName evidence="3">Glutamine amidotransferase</fullName>
    </submittedName>
</protein>
<dbReference type="AlphaFoldDB" id="A0A5J4KM50"/>
<organism evidence="3 4">
    <name type="scientific">Dictyobacter vulcani</name>
    <dbReference type="NCBI Taxonomy" id="2607529"/>
    <lineage>
        <taxon>Bacteria</taxon>
        <taxon>Bacillati</taxon>
        <taxon>Chloroflexota</taxon>
        <taxon>Ktedonobacteria</taxon>
        <taxon>Ktedonobacterales</taxon>
        <taxon>Dictyobacteraceae</taxon>
        <taxon>Dictyobacter</taxon>
    </lineage>
</organism>
<evidence type="ECO:0000313" key="3">
    <source>
        <dbReference type="EMBL" id="GER87259.1"/>
    </source>
</evidence>
<dbReference type="PROSITE" id="PS51276">
    <property type="entry name" value="PEPTIDASE_C56_PFPI"/>
    <property type="match status" value="1"/>
</dbReference>
<gene>
    <name evidence="3" type="ORF">KDW_14210</name>
</gene>
<comment type="similarity">
    <text evidence="1">Belongs to the peptidase C56 family.</text>
</comment>
<evidence type="ECO:0000256" key="1">
    <source>
        <dbReference type="ARBA" id="ARBA00008542"/>
    </source>
</evidence>